<keyword evidence="2" id="KW-1185">Reference proteome</keyword>
<evidence type="ECO:0000313" key="2">
    <source>
        <dbReference type="Proteomes" id="UP001501791"/>
    </source>
</evidence>
<dbReference type="CDD" id="cd05233">
    <property type="entry name" value="SDR_c"/>
    <property type="match status" value="1"/>
</dbReference>
<comment type="caution">
    <text evidence="1">The sequence shown here is derived from an EMBL/GenBank/DDBJ whole genome shotgun (WGS) entry which is preliminary data.</text>
</comment>
<dbReference type="InterPro" id="IPR036291">
    <property type="entry name" value="NAD(P)-bd_dom_sf"/>
</dbReference>
<accession>A0ABN2C2D0</accession>
<dbReference type="EMBL" id="BAAALY010000012">
    <property type="protein sequence ID" value="GAA1550420.1"/>
    <property type="molecule type" value="Genomic_DNA"/>
</dbReference>
<reference evidence="1 2" key="1">
    <citation type="journal article" date="2019" name="Int. J. Syst. Evol. Microbiol.">
        <title>The Global Catalogue of Microorganisms (GCM) 10K type strain sequencing project: providing services to taxonomists for standard genome sequencing and annotation.</title>
        <authorList>
            <consortium name="The Broad Institute Genomics Platform"/>
            <consortium name="The Broad Institute Genome Sequencing Center for Infectious Disease"/>
            <person name="Wu L."/>
            <person name="Ma J."/>
        </authorList>
    </citation>
    <scope>NUCLEOTIDE SEQUENCE [LARGE SCALE GENOMIC DNA]</scope>
    <source>
        <strain evidence="1 2">JCM 13319</strain>
    </source>
</reference>
<dbReference type="PANTHER" id="PTHR43975:SF2">
    <property type="entry name" value="EG:BACR7A4.14 PROTEIN-RELATED"/>
    <property type="match status" value="1"/>
</dbReference>
<name>A0ABN2C2D0_9MICO</name>
<dbReference type="Gene3D" id="3.40.50.720">
    <property type="entry name" value="NAD(P)-binding Rossmann-like Domain"/>
    <property type="match status" value="2"/>
</dbReference>
<evidence type="ECO:0000313" key="1">
    <source>
        <dbReference type="EMBL" id="GAA1550420.1"/>
    </source>
</evidence>
<sequence>MNNAGVGVFAPLGAVTVDNFDSTFAVNVRGPLLLIQALLPHSARGSTATDFNGGVMRDDEAMHDALSRQTALGRVRRPKGIADAIVALVSDEFRWVTGGCIEISGRVLM</sequence>
<dbReference type="PANTHER" id="PTHR43975">
    <property type="entry name" value="ZGC:101858"/>
    <property type="match status" value="1"/>
</dbReference>
<gene>
    <name evidence="1" type="ORF">GCM10009691_26240</name>
</gene>
<protein>
    <submittedName>
        <fullName evidence="1">Uncharacterized protein</fullName>
    </submittedName>
</protein>
<proteinExistence type="predicted"/>
<dbReference type="Proteomes" id="UP001501791">
    <property type="component" value="Unassembled WGS sequence"/>
</dbReference>
<dbReference type="SUPFAM" id="SSF51735">
    <property type="entry name" value="NAD(P)-binding Rossmann-fold domains"/>
    <property type="match status" value="1"/>
</dbReference>
<organism evidence="1 2">
    <name type="scientific">Brevibacterium picturae</name>
    <dbReference type="NCBI Taxonomy" id="260553"/>
    <lineage>
        <taxon>Bacteria</taxon>
        <taxon>Bacillati</taxon>
        <taxon>Actinomycetota</taxon>
        <taxon>Actinomycetes</taxon>
        <taxon>Micrococcales</taxon>
        <taxon>Brevibacteriaceae</taxon>
        <taxon>Brevibacterium</taxon>
    </lineage>
</organism>